<dbReference type="PANTHER" id="PTHR47718:SF13">
    <property type="entry name" value="OS09G0290500 PROTEIN"/>
    <property type="match status" value="1"/>
</dbReference>
<dbReference type="PANTHER" id="PTHR47718">
    <property type="entry name" value="OS01G0519700 PROTEIN"/>
    <property type="match status" value="1"/>
</dbReference>
<gene>
    <name evidence="4" type="ORF">PVAP13_1KG266010</name>
</gene>
<feature type="compositionally biased region" description="Low complexity" evidence="1">
    <location>
        <begin position="595"/>
        <end position="604"/>
    </location>
</feature>
<dbReference type="Proteomes" id="UP000823388">
    <property type="component" value="Chromosome 1K"/>
</dbReference>
<proteinExistence type="predicted"/>
<dbReference type="Pfam" id="PF10551">
    <property type="entry name" value="MULE"/>
    <property type="match status" value="1"/>
</dbReference>
<dbReference type="InterPro" id="IPR004330">
    <property type="entry name" value="FAR1_DNA_bnd_dom"/>
</dbReference>
<organism evidence="4 5">
    <name type="scientific">Panicum virgatum</name>
    <name type="common">Blackwell switchgrass</name>
    <dbReference type="NCBI Taxonomy" id="38727"/>
    <lineage>
        <taxon>Eukaryota</taxon>
        <taxon>Viridiplantae</taxon>
        <taxon>Streptophyta</taxon>
        <taxon>Embryophyta</taxon>
        <taxon>Tracheophyta</taxon>
        <taxon>Spermatophyta</taxon>
        <taxon>Magnoliopsida</taxon>
        <taxon>Liliopsida</taxon>
        <taxon>Poales</taxon>
        <taxon>Poaceae</taxon>
        <taxon>PACMAD clade</taxon>
        <taxon>Panicoideae</taxon>
        <taxon>Panicodae</taxon>
        <taxon>Paniceae</taxon>
        <taxon>Panicinae</taxon>
        <taxon>Panicum</taxon>
        <taxon>Panicum sect. Hiantes</taxon>
    </lineage>
</organism>
<feature type="domain" description="FAR1" evidence="2">
    <location>
        <begin position="32"/>
        <end position="98"/>
    </location>
</feature>
<evidence type="ECO:0000313" key="5">
    <source>
        <dbReference type="Proteomes" id="UP000823388"/>
    </source>
</evidence>
<evidence type="ECO:0000259" key="2">
    <source>
        <dbReference type="Pfam" id="PF03101"/>
    </source>
</evidence>
<dbReference type="InterPro" id="IPR018289">
    <property type="entry name" value="MULE_transposase_dom"/>
</dbReference>
<dbReference type="AlphaFoldDB" id="A0A8T0X9G7"/>
<protein>
    <recommendedName>
        <fullName evidence="6">Protein FAR1-RELATED SEQUENCE</fullName>
    </recommendedName>
</protein>
<sequence length="612" mass="70705">MADLESLVEYSQIVRQLFASEDEGFQFYNAYSLKKGFIVRRSYVEWDAGHNQMTLRKFRRPQGITRVGCRAKFVIARQRNTGQWYVKDFIDEHNHPLAPEDLSCLLRSHRRISDEQKADTLKMEISGIQRRDANFFFRSFTDDQGHLLGLFWCDTQCLLDYTAFGDIIVFDCTYKTNWYILPLVPFVWVNHHKCTIVFGCGIVSHENTNSFEWLLRTFSDANIQKYPISVITDGDLAMLRAIRIVWLNTSHRLCRWNIEQNLVCNIHDDKVKEAFRIFMYDCCSIEEIERKWRPFLAENEVSKESWLYQMYEVRRIWCAAYHADNESINARLQMQLDGKMTLLEMVEHYETCLSRVRRNEVDDDIKALQSEPFTAPDASILEIDEMKRFTPNVFVLVQFSIKAANKCHLIEILDGDDTEEYIVGRKDKGDIMIYVKCEFNVEGNLKGVSCSCCKLQSVGTPCSDIFFVLGHRGEHKLPDCCVLEMWTMGAKSTFPPIRKSTMYEYSITLLRYCDLRNISRAASFSASRSTKGYERLKGAVLQEAGMILPNAGVNEGKMYGPLLPQAPEVDCEDIRDVLDPLHVPGRGAPKKKLKSTSSKSKSKCSFCKREGC</sequence>
<evidence type="ECO:0000256" key="1">
    <source>
        <dbReference type="SAM" id="MobiDB-lite"/>
    </source>
</evidence>
<evidence type="ECO:0000259" key="3">
    <source>
        <dbReference type="Pfam" id="PF10551"/>
    </source>
</evidence>
<feature type="region of interest" description="Disordered" evidence="1">
    <location>
        <begin position="585"/>
        <end position="604"/>
    </location>
</feature>
<feature type="domain" description="MULE transposase" evidence="3">
    <location>
        <begin position="167"/>
        <end position="261"/>
    </location>
</feature>
<dbReference type="EMBL" id="CM029037">
    <property type="protein sequence ID" value="KAG2658202.1"/>
    <property type="molecule type" value="Genomic_DNA"/>
</dbReference>
<dbReference type="Pfam" id="PF03101">
    <property type="entry name" value="FAR1"/>
    <property type="match status" value="1"/>
</dbReference>
<keyword evidence="5" id="KW-1185">Reference proteome</keyword>
<comment type="caution">
    <text evidence="4">The sequence shown here is derived from an EMBL/GenBank/DDBJ whole genome shotgun (WGS) entry which is preliminary data.</text>
</comment>
<accession>A0A8T0X9G7</accession>
<reference evidence="4" key="1">
    <citation type="submission" date="2020-05" db="EMBL/GenBank/DDBJ databases">
        <title>WGS assembly of Panicum virgatum.</title>
        <authorList>
            <person name="Lovell J.T."/>
            <person name="Jenkins J."/>
            <person name="Shu S."/>
            <person name="Juenger T.E."/>
            <person name="Schmutz J."/>
        </authorList>
    </citation>
    <scope>NUCLEOTIDE SEQUENCE</scope>
    <source>
        <strain evidence="4">AP13</strain>
    </source>
</reference>
<evidence type="ECO:0000313" key="4">
    <source>
        <dbReference type="EMBL" id="KAG2658202.1"/>
    </source>
</evidence>
<evidence type="ECO:0008006" key="6">
    <source>
        <dbReference type="Google" id="ProtNLM"/>
    </source>
</evidence>
<name>A0A8T0X9G7_PANVG</name>